<accession>A0ABT1A8M2</accession>
<comment type="caution">
    <text evidence="1">The sequence shown here is derived from an EMBL/GenBank/DDBJ whole genome shotgun (WGS) entry which is preliminary data.</text>
</comment>
<sequence length="326" mass="35666">MVRNVHERRLPVPPGELAPLLERLGGPRDALWPSPRWEPMVLDGPLAVGAAGGHGRIRYRVTGHEPGRRVEFAFEPGTGFDGMHAFSIEPDGGSGSVLRHVAEGRLTGPMVLLWPLVVRWLHDAVLEDLLDRAERAAGTGPARPARWSPWVRVLRAVLAEDARAREAEVRPGGLLDGALPRVDFADAFAVAARPGLPDDPQAWADAVFRDPPAWVAALMGVRRALVGLVGIDRGDESAFATLDRTDDEVLLGTDAGHLDFRASVRREPDRVVLSTVVRLRNRRGRAYFALVRPIHPVVVRGMLTRAARRLSRSSNTYRPTASRMGA</sequence>
<dbReference type="SUPFAM" id="SSF55961">
    <property type="entry name" value="Bet v1-like"/>
    <property type="match status" value="1"/>
</dbReference>
<dbReference type="EMBL" id="JAGSOV010000062">
    <property type="protein sequence ID" value="MCO1659174.1"/>
    <property type="molecule type" value="Genomic_DNA"/>
</dbReference>
<proteinExistence type="predicted"/>
<gene>
    <name evidence="1" type="ORF">KDL28_29295</name>
</gene>
<keyword evidence="2" id="KW-1185">Reference proteome</keyword>
<reference evidence="1" key="1">
    <citation type="submission" date="2021-04" db="EMBL/GenBank/DDBJ databases">
        <title>Pseudonocardia sp. nov., isolated from sandy soil of mangrove forest.</title>
        <authorList>
            <person name="Zan Z."/>
            <person name="Huang R."/>
            <person name="Liu W."/>
        </authorList>
    </citation>
    <scope>NUCLEOTIDE SEQUENCE</scope>
    <source>
        <strain evidence="1">S2-4</strain>
    </source>
</reference>
<evidence type="ECO:0000313" key="1">
    <source>
        <dbReference type="EMBL" id="MCO1659174.1"/>
    </source>
</evidence>
<name>A0ABT1A8M2_9PSEU</name>
<dbReference type="InterPro" id="IPR021295">
    <property type="entry name" value="DUF2867"/>
</dbReference>
<evidence type="ECO:0000313" key="2">
    <source>
        <dbReference type="Proteomes" id="UP001165283"/>
    </source>
</evidence>
<organism evidence="1 2">
    <name type="scientific">Pseudonocardia humida</name>
    <dbReference type="NCBI Taxonomy" id="2800819"/>
    <lineage>
        <taxon>Bacteria</taxon>
        <taxon>Bacillati</taxon>
        <taxon>Actinomycetota</taxon>
        <taxon>Actinomycetes</taxon>
        <taxon>Pseudonocardiales</taxon>
        <taxon>Pseudonocardiaceae</taxon>
        <taxon>Pseudonocardia</taxon>
    </lineage>
</organism>
<dbReference type="Proteomes" id="UP001165283">
    <property type="component" value="Unassembled WGS sequence"/>
</dbReference>
<protein>
    <submittedName>
        <fullName evidence="1">DUF2867 domain-containing protein</fullName>
    </submittedName>
</protein>
<dbReference type="RefSeq" id="WP_252443869.1">
    <property type="nucleotide sequence ID" value="NZ_JAGSOV010000062.1"/>
</dbReference>
<dbReference type="Pfam" id="PF11066">
    <property type="entry name" value="DUF2867"/>
    <property type="match status" value="1"/>
</dbReference>